<keyword evidence="1" id="KW-0349">Heme</keyword>
<feature type="transmembrane region" description="Helical" evidence="4">
    <location>
        <begin position="163"/>
        <end position="184"/>
    </location>
</feature>
<dbReference type="Pfam" id="PF06181">
    <property type="entry name" value="Urate_ox_N"/>
    <property type="match status" value="1"/>
</dbReference>
<dbReference type="SUPFAM" id="SSF46626">
    <property type="entry name" value="Cytochrome c"/>
    <property type="match status" value="1"/>
</dbReference>
<protein>
    <submittedName>
        <fullName evidence="7">Uncharacterized protein</fullName>
    </submittedName>
</protein>
<dbReference type="InterPro" id="IPR009056">
    <property type="entry name" value="Cyt_c-like_dom"/>
</dbReference>
<evidence type="ECO:0000259" key="6">
    <source>
        <dbReference type="Pfam" id="PF13442"/>
    </source>
</evidence>
<dbReference type="GO" id="GO:0020037">
    <property type="term" value="F:heme binding"/>
    <property type="evidence" value="ECO:0007669"/>
    <property type="project" value="InterPro"/>
</dbReference>
<evidence type="ECO:0000256" key="4">
    <source>
        <dbReference type="SAM" id="Phobius"/>
    </source>
</evidence>
<feature type="domain" description="Cytochrome c" evidence="6">
    <location>
        <begin position="327"/>
        <end position="395"/>
    </location>
</feature>
<feature type="transmembrane region" description="Helical" evidence="4">
    <location>
        <begin position="20"/>
        <end position="41"/>
    </location>
</feature>
<evidence type="ECO:0000259" key="5">
    <source>
        <dbReference type="Pfam" id="PF06181"/>
    </source>
</evidence>
<feature type="domain" description="Urate oxidase N-terminal" evidence="5">
    <location>
        <begin position="12"/>
        <end position="310"/>
    </location>
</feature>
<evidence type="ECO:0000256" key="2">
    <source>
        <dbReference type="ARBA" id="ARBA00022723"/>
    </source>
</evidence>
<dbReference type="InterPro" id="IPR036909">
    <property type="entry name" value="Cyt_c-like_dom_sf"/>
</dbReference>
<organism evidence="7">
    <name type="scientific">mine drainage metagenome</name>
    <dbReference type="NCBI Taxonomy" id="410659"/>
    <lineage>
        <taxon>unclassified sequences</taxon>
        <taxon>metagenomes</taxon>
        <taxon>ecological metagenomes</taxon>
    </lineage>
</organism>
<dbReference type="GO" id="GO:0009055">
    <property type="term" value="F:electron transfer activity"/>
    <property type="evidence" value="ECO:0007669"/>
    <property type="project" value="InterPro"/>
</dbReference>
<evidence type="ECO:0000313" key="7">
    <source>
        <dbReference type="EMBL" id="OIQ87339.1"/>
    </source>
</evidence>
<gene>
    <name evidence="7" type="ORF">GALL_307960</name>
</gene>
<sequence>MTNDLLATLIPYAVNWAGMLLRWLHVIAAIAWIGASFYFVWLDNSLEPPKDPDTRAKGVDGELWAVHGGGFYNPQKYLVAPRTLPQHLHWFYWESYATWLSGFALLSVLYLYNAGIFLVDPQVYAWPSPALAGFAAIGFLVIGWFVYDAICRFLGQGQKGDRNVGLLVAVYVVMAAWLACHLFAGRAAFLLTGAMLATMMSANVLFWIIPGQRRVVAAMRAGQPPNPLDGKRGKQRSVHNTYFTLPVVFAMLSNHDSFVYDAPNNWLVLVLMMLAGALIRQFFVLKHKGAWTWRYWVVAAAIILAVAAALAPKPQPAQASSKPVTFAQVQRIVAERCLMCHAGAAASKGVRLDSAQAIVSHVRDIDRQVVVTRAMPLNNATRITDAERAEIAQWVKQGAKP</sequence>
<dbReference type="GO" id="GO:0046872">
    <property type="term" value="F:metal ion binding"/>
    <property type="evidence" value="ECO:0007669"/>
    <property type="project" value="UniProtKB-KW"/>
</dbReference>
<name>A0A1J5RCF0_9ZZZZ</name>
<keyword evidence="3" id="KW-0408">Iron</keyword>
<dbReference type="InterPro" id="IPR010389">
    <property type="entry name" value="Urate_ox_N"/>
</dbReference>
<keyword evidence="4" id="KW-0812">Transmembrane</keyword>
<keyword evidence="2" id="KW-0479">Metal-binding</keyword>
<feature type="transmembrane region" description="Helical" evidence="4">
    <location>
        <begin position="131"/>
        <end position="151"/>
    </location>
</feature>
<dbReference type="EMBL" id="MLJW01000427">
    <property type="protein sequence ID" value="OIQ87339.1"/>
    <property type="molecule type" value="Genomic_DNA"/>
</dbReference>
<evidence type="ECO:0000256" key="3">
    <source>
        <dbReference type="ARBA" id="ARBA00023004"/>
    </source>
</evidence>
<keyword evidence="4" id="KW-0472">Membrane</keyword>
<dbReference type="AlphaFoldDB" id="A0A1J5RCF0"/>
<keyword evidence="4" id="KW-1133">Transmembrane helix</keyword>
<feature type="transmembrane region" description="Helical" evidence="4">
    <location>
        <begin position="96"/>
        <end position="119"/>
    </location>
</feature>
<dbReference type="Pfam" id="PF13442">
    <property type="entry name" value="Cytochrome_CBB3"/>
    <property type="match status" value="1"/>
</dbReference>
<feature type="transmembrane region" description="Helical" evidence="4">
    <location>
        <begin position="266"/>
        <end position="283"/>
    </location>
</feature>
<comment type="caution">
    <text evidence="7">The sequence shown here is derived from an EMBL/GenBank/DDBJ whole genome shotgun (WGS) entry which is preliminary data.</text>
</comment>
<feature type="transmembrane region" description="Helical" evidence="4">
    <location>
        <begin position="190"/>
        <end position="209"/>
    </location>
</feature>
<accession>A0A1J5RCF0</accession>
<feature type="transmembrane region" description="Helical" evidence="4">
    <location>
        <begin position="295"/>
        <end position="312"/>
    </location>
</feature>
<proteinExistence type="predicted"/>
<reference evidence="7" key="1">
    <citation type="submission" date="2016-10" db="EMBL/GenBank/DDBJ databases">
        <title>Sequence of Gallionella enrichment culture.</title>
        <authorList>
            <person name="Poehlein A."/>
            <person name="Muehling M."/>
            <person name="Daniel R."/>
        </authorList>
    </citation>
    <scope>NUCLEOTIDE SEQUENCE</scope>
</reference>
<evidence type="ECO:0000256" key="1">
    <source>
        <dbReference type="ARBA" id="ARBA00022617"/>
    </source>
</evidence>